<dbReference type="RefSeq" id="WP_084048277.1">
    <property type="nucleotide sequence ID" value="NZ_FWWU01000009.1"/>
</dbReference>
<dbReference type="OrthoDB" id="9796999at2"/>
<dbReference type="AlphaFoldDB" id="A0A1W1V9P3"/>
<organism evidence="2 3">
    <name type="scientific">Deinococcus hopiensis KR-140</name>
    <dbReference type="NCBI Taxonomy" id="695939"/>
    <lineage>
        <taxon>Bacteria</taxon>
        <taxon>Thermotogati</taxon>
        <taxon>Deinococcota</taxon>
        <taxon>Deinococci</taxon>
        <taxon>Deinococcales</taxon>
        <taxon>Deinococcaceae</taxon>
        <taxon>Deinococcus</taxon>
    </lineage>
</organism>
<evidence type="ECO:0000313" key="2">
    <source>
        <dbReference type="EMBL" id="SMB90102.1"/>
    </source>
</evidence>
<accession>A0A1W1V9P3</accession>
<evidence type="ECO:0000313" key="3">
    <source>
        <dbReference type="Proteomes" id="UP000192582"/>
    </source>
</evidence>
<dbReference type="STRING" id="695939.SAMN00790413_00645"/>
<dbReference type="Pfam" id="PF13376">
    <property type="entry name" value="OmdA"/>
    <property type="match status" value="1"/>
</dbReference>
<reference evidence="2 3" key="1">
    <citation type="submission" date="2017-04" db="EMBL/GenBank/DDBJ databases">
        <authorList>
            <person name="Afonso C.L."/>
            <person name="Miller P.J."/>
            <person name="Scott M.A."/>
            <person name="Spackman E."/>
            <person name="Goraichik I."/>
            <person name="Dimitrov K.M."/>
            <person name="Suarez D.L."/>
            <person name="Swayne D.E."/>
        </authorList>
    </citation>
    <scope>NUCLEOTIDE SEQUENCE [LARGE SCALE GENOMIC DNA]</scope>
    <source>
        <strain evidence="2 3">KR-140</strain>
    </source>
</reference>
<proteinExistence type="predicted"/>
<sequence>MAQPPAHLPRVTAASRAAWRAWLQENHRTAAGVVLVYHKVGSGTPSVTYPDAVREALAFGWIDTTRYALDEQRYQQVFAPRRKGSPWSRLNKSYVAELVEAGLMTTAGQAAVDAAKQGGAWNVSEAGESGQVPEDLQLALNANPDAARHFAEFPPSIRKYVLQWIAEAKQPGTRAKRIAQTAEQAAQNLRVRGQRPPR</sequence>
<protein>
    <submittedName>
        <fullName evidence="2">Uncharacterized conserved protein YdeI, YjbR/CyaY-like superfamily, DUF1801 family</fullName>
    </submittedName>
</protein>
<name>A0A1W1V9P3_9DEIO</name>
<dbReference type="EMBL" id="FWWU01000009">
    <property type="protein sequence ID" value="SMB90102.1"/>
    <property type="molecule type" value="Genomic_DNA"/>
</dbReference>
<dbReference type="Proteomes" id="UP000192582">
    <property type="component" value="Unassembled WGS sequence"/>
</dbReference>
<feature type="region of interest" description="Disordered" evidence="1">
    <location>
        <begin position="175"/>
        <end position="198"/>
    </location>
</feature>
<keyword evidence="3" id="KW-1185">Reference proteome</keyword>
<gene>
    <name evidence="2" type="ORF">SAMN00790413_00645</name>
</gene>
<evidence type="ECO:0000256" key="1">
    <source>
        <dbReference type="SAM" id="MobiDB-lite"/>
    </source>
</evidence>